<evidence type="ECO:0000256" key="3">
    <source>
        <dbReference type="ARBA" id="ARBA00022448"/>
    </source>
</evidence>
<dbReference type="GO" id="GO:1903785">
    <property type="term" value="P:L-valine transmembrane transport"/>
    <property type="evidence" value="ECO:0007669"/>
    <property type="project" value="TreeGrafter"/>
</dbReference>
<dbReference type="PANTHER" id="PTHR34979">
    <property type="entry name" value="INNER MEMBRANE PROTEIN YGAZ"/>
    <property type="match status" value="1"/>
</dbReference>
<keyword evidence="5 8" id="KW-0812">Transmembrane</keyword>
<dbReference type="KEGG" id="vfa:MM35RIKEN_13540"/>
<keyword evidence="7 8" id="KW-0472">Membrane</keyword>
<keyword evidence="10" id="KW-1185">Reference proteome</keyword>
<dbReference type="GO" id="GO:0005886">
    <property type="term" value="C:plasma membrane"/>
    <property type="evidence" value="ECO:0007669"/>
    <property type="project" value="UniProtKB-SubCell"/>
</dbReference>
<evidence type="ECO:0000256" key="8">
    <source>
        <dbReference type="SAM" id="Phobius"/>
    </source>
</evidence>
<evidence type="ECO:0000313" key="10">
    <source>
        <dbReference type="Proteomes" id="UP000681343"/>
    </source>
</evidence>
<evidence type="ECO:0000256" key="2">
    <source>
        <dbReference type="ARBA" id="ARBA00010735"/>
    </source>
</evidence>
<dbReference type="AlphaFoldDB" id="A0A810PYM0"/>
<sequence length="230" mass="24653">MNGTGRSLGRTLAAAFPHTVPVLTGYLVLGMAYGVLMQAKGYGAIWAFLMSAVAFCGSMQFVAITLLTGAFDPVGAFLMSLMVNARHLFYGVSMLGKYRGMGWAKVPLVYTLSDETFSIVSSVEPPEGVRARDFYLAVSVLDYIYWVGGSVLGALAGKFIRFDTTGLDFALTGLFVVLFIEQVKNPENRRSGVIGMACTVAALAVFGADKLVIPAMILVLVVLLLGRKKL</sequence>
<evidence type="ECO:0000256" key="5">
    <source>
        <dbReference type="ARBA" id="ARBA00022692"/>
    </source>
</evidence>
<feature type="transmembrane region" description="Helical" evidence="8">
    <location>
        <begin position="12"/>
        <end position="33"/>
    </location>
</feature>
<evidence type="ECO:0000256" key="7">
    <source>
        <dbReference type="ARBA" id="ARBA00023136"/>
    </source>
</evidence>
<feature type="transmembrane region" description="Helical" evidence="8">
    <location>
        <begin position="45"/>
        <end position="67"/>
    </location>
</feature>
<dbReference type="EMBL" id="AP023415">
    <property type="protein sequence ID" value="BCK79162.1"/>
    <property type="molecule type" value="Genomic_DNA"/>
</dbReference>
<evidence type="ECO:0000313" key="9">
    <source>
        <dbReference type="EMBL" id="BCK79162.1"/>
    </source>
</evidence>
<feature type="transmembrane region" description="Helical" evidence="8">
    <location>
        <begin position="134"/>
        <end position="155"/>
    </location>
</feature>
<dbReference type="PANTHER" id="PTHR34979:SF1">
    <property type="entry name" value="INNER MEMBRANE PROTEIN YGAZ"/>
    <property type="match status" value="1"/>
</dbReference>
<reference evidence="9" key="1">
    <citation type="submission" date="2020-09" db="EMBL/GenBank/DDBJ databases">
        <title>New species isolated from human feces.</title>
        <authorList>
            <person name="Kitahara M."/>
            <person name="Shigeno Y."/>
            <person name="Shime M."/>
            <person name="Matsumoto Y."/>
            <person name="Nakamura S."/>
            <person name="Motooka D."/>
            <person name="Fukuoka S."/>
            <person name="Nishikawa H."/>
            <person name="Benno Y."/>
        </authorList>
    </citation>
    <scope>NUCLEOTIDE SEQUENCE</scope>
    <source>
        <strain evidence="9">MM35</strain>
    </source>
</reference>
<comment type="similarity">
    <text evidence="2">Belongs to the AzlC family.</text>
</comment>
<comment type="subcellular location">
    <subcellularLocation>
        <location evidence="1">Cell membrane</location>
        <topology evidence="1">Multi-pass membrane protein</topology>
    </subcellularLocation>
</comment>
<accession>A0A810PYM0</accession>
<keyword evidence="3" id="KW-0813">Transport</keyword>
<name>A0A810PYM0_9FIRM</name>
<protein>
    <submittedName>
        <fullName evidence="9">Branched-chain amino acid transporter AzlC</fullName>
    </submittedName>
</protein>
<evidence type="ECO:0000256" key="6">
    <source>
        <dbReference type="ARBA" id="ARBA00022989"/>
    </source>
</evidence>
<keyword evidence="6 8" id="KW-1133">Transmembrane helix</keyword>
<keyword evidence="4" id="KW-1003">Cell membrane</keyword>
<evidence type="ECO:0000256" key="1">
    <source>
        <dbReference type="ARBA" id="ARBA00004651"/>
    </source>
</evidence>
<proteinExistence type="inferred from homology"/>
<dbReference type="Pfam" id="PF03591">
    <property type="entry name" value="AzlC"/>
    <property type="match status" value="1"/>
</dbReference>
<evidence type="ECO:0000256" key="4">
    <source>
        <dbReference type="ARBA" id="ARBA00022475"/>
    </source>
</evidence>
<organism evidence="9 10">
    <name type="scientific">Vescimonas fastidiosa</name>
    <dbReference type="NCBI Taxonomy" id="2714353"/>
    <lineage>
        <taxon>Bacteria</taxon>
        <taxon>Bacillati</taxon>
        <taxon>Bacillota</taxon>
        <taxon>Clostridia</taxon>
        <taxon>Eubacteriales</taxon>
        <taxon>Oscillospiraceae</taxon>
        <taxon>Vescimonas</taxon>
    </lineage>
</organism>
<feature type="transmembrane region" description="Helical" evidence="8">
    <location>
        <begin position="162"/>
        <end position="180"/>
    </location>
</feature>
<gene>
    <name evidence="9" type="ORF">MM35RIKEN_13540</name>
</gene>
<dbReference type="InterPro" id="IPR011606">
    <property type="entry name" value="Brnchd-chn_aa_trnsp_permease"/>
</dbReference>
<feature type="transmembrane region" description="Helical" evidence="8">
    <location>
        <begin position="74"/>
        <end position="93"/>
    </location>
</feature>
<feature type="transmembrane region" description="Helical" evidence="8">
    <location>
        <begin position="192"/>
        <end position="225"/>
    </location>
</feature>
<dbReference type="RefSeq" id="WP_212820427.1">
    <property type="nucleotide sequence ID" value="NZ_AP023415.1"/>
</dbReference>
<dbReference type="Proteomes" id="UP000681343">
    <property type="component" value="Chromosome"/>
</dbReference>